<keyword evidence="3" id="KW-1185">Reference proteome</keyword>
<dbReference type="EMBL" id="VWPJ01000023">
    <property type="protein sequence ID" value="KAA5604094.1"/>
    <property type="molecule type" value="Genomic_DNA"/>
</dbReference>
<accession>A0A5M6I749</accession>
<evidence type="ECO:0000313" key="2">
    <source>
        <dbReference type="EMBL" id="KAA5604094.1"/>
    </source>
</evidence>
<dbReference type="RefSeq" id="WP_150063750.1">
    <property type="nucleotide sequence ID" value="NZ_JACHII010000023.1"/>
</dbReference>
<protein>
    <submittedName>
        <fullName evidence="2">Uncharacterized protein</fullName>
    </submittedName>
</protein>
<organism evidence="2 3">
    <name type="scientific">Roseospira marina</name>
    <dbReference type="NCBI Taxonomy" id="140057"/>
    <lineage>
        <taxon>Bacteria</taxon>
        <taxon>Pseudomonadati</taxon>
        <taxon>Pseudomonadota</taxon>
        <taxon>Alphaproteobacteria</taxon>
        <taxon>Rhodospirillales</taxon>
        <taxon>Rhodospirillaceae</taxon>
        <taxon>Roseospira</taxon>
    </lineage>
</organism>
<reference evidence="2 3" key="1">
    <citation type="submission" date="2019-09" db="EMBL/GenBank/DDBJ databases">
        <title>Genome sequence of Roseospira marina, one of the more divergent members of the non-sulfur purple photosynthetic bacterial family, the Rhodospirillaceae.</title>
        <authorList>
            <person name="Meyer T."/>
            <person name="Kyndt J."/>
        </authorList>
    </citation>
    <scope>NUCLEOTIDE SEQUENCE [LARGE SCALE GENOMIC DNA]</scope>
    <source>
        <strain evidence="2 3">DSM 15113</strain>
    </source>
</reference>
<feature type="region of interest" description="Disordered" evidence="1">
    <location>
        <begin position="106"/>
        <end position="131"/>
    </location>
</feature>
<proteinExistence type="predicted"/>
<dbReference type="Proteomes" id="UP000324065">
    <property type="component" value="Unassembled WGS sequence"/>
</dbReference>
<sequence length="131" mass="13709">MTMKPREAVRATAALPRKVHLGVARRLAPIVRHPLASVIAGLGLLLSGVVELLEHVLSFDTPIDAYQGVILLGVVTTLQSLAHMVEGAEWLTKDLEAAAAHVEAAAAHGVGAHHPPSETTQSAPTNRAAAR</sequence>
<dbReference type="AlphaFoldDB" id="A0A5M6I749"/>
<gene>
    <name evidence="2" type="ORF">F1188_17540</name>
</gene>
<evidence type="ECO:0000313" key="3">
    <source>
        <dbReference type="Proteomes" id="UP000324065"/>
    </source>
</evidence>
<evidence type="ECO:0000256" key="1">
    <source>
        <dbReference type="SAM" id="MobiDB-lite"/>
    </source>
</evidence>
<comment type="caution">
    <text evidence="2">The sequence shown here is derived from an EMBL/GenBank/DDBJ whole genome shotgun (WGS) entry which is preliminary data.</text>
</comment>
<name>A0A5M6I749_9PROT</name>